<gene>
    <name evidence="1" type="ORF">IPOD504_LOCUS141</name>
</gene>
<organism evidence="1 2">
    <name type="scientific">Iphiclides podalirius</name>
    <name type="common">scarce swallowtail</name>
    <dbReference type="NCBI Taxonomy" id="110791"/>
    <lineage>
        <taxon>Eukaryota</taxon>
        <taxon>Metazoa</taxon>
        <taxon>Ecdysozoa</taxon>
        <taxon>Arthropoda</taxon>
        <taxon>Hexapoda</taxon>
        <taxon>Insecta</taxon>
        <taxon>Pterygota</taxon>
        <taxon>Neoptera</taxon>
        <taxon>Endopterygota</taxon>
        <taxon>Lepidoptera</taxon>
        <taxon>Glossata</taxon>
        <taxon>Ditrysia</taxon>
        <taxon>Papilionoidea</taxon>
        <taxon>Papilionidae</taxon>
        <taxon>Papilioninae</taxon>
        <taxon>Iphiclides</taxon>
    </lineage>
</organism>
<keyword evidence="2" id="KW-1185">Reference proteome</keyword>
<proteinExistence type="predicted"/>
<reference evidence="1" key="1">
    <citation type="submission" date="2022-03" db="EMBL/GenBank/DDBJ databases">
        <authorList>
            <person name="Martin H S."/>
        </authorList>
    </citation>
    <scope>NUCLEOTIDE SEQUENCE</scope>
</reference>
<protein>
    <recommendedName>
        <fullName evidence="3">Tail assembly chaperone</fullName>
    </recommendedName>
</protein>
<evidence type="ECO:0000313" key="1">
    <source>
        <dbReference type="EMBL" id="CAH2034461.1"/>
    </source>
</evidence>
<feature type="non-terminal residue" evidence="1">
    <location>
        <position position="95"/>
    </location>
</feature>
<sequence>METCVVKDEDGLQLAEMDHVLERWRKYCAQLYDCNEDPEVSNPWVVDEPDILPLEVQKALNALKNRKTPVKDGIPVELGLALATLLEEERKAWKG</sequence>
<name>A0ABN8HJD8_9NEOP</name>
<evidence type="ECO:0008006" key="3">
    <source>
        <dbReference type="Google" id="ProtNLM"/>
    </source>
</evidence>
<dbReference type="Proteomes" id="UP000837857">
    <property type="component" value="Chromosome 1"/>
</dbReference>
<accession>A0ABN8HJD8</accession>
<evidence type="ECO:0000313" key="2">
    <source>
        <dbReference type="Proteomes" id="UP000837857"/>
    </source>
</evidence>
<dbReference type="EMBL" id="OW152813">
    <property type="protein sequence ID" value="CAH2034461.1"/>
    <property type="molecule type" value="Genomic_DNA"/>
</dbReference>